<keyword evidence="4" id="KW-0597">Phosphoprotein</keyword>
<keyword evidence="10" id="KW-1185">Reference proteome</keyword>
<dbReference type="Gene3D" id="3.30.559.30">
    <property type="entry name" value="Nonribosomal peptide synthetase, condensation domain"/>
    <property type="match status" value="2"/>
</dbReference>
<dbReference type="PROSITE" id="PS00012">
    <property type="entry name" value="PHOSPHOPANTETHEINE"/>
    <property type="match status" value="1"/>
</dbReference>
<evidence type="ECO:0000256" key="6">
    <source>
        <dbReference type="ARBA" id="ARBA00023194"/>
    </source>
</evidence>
<dbReference type="Gene3D" id="2.30.38.10">
    <property type="entry name" value="Luciferase, Domain 3"/>
    <property type="match status" value="1"/>
</dbReference>
<dbReference type="SUPFAM" id="SSF47336">
    <property type="entry name" value="ACP-like"/>
    <property type="match status" value="1"/>
</dbReference>
<reference evidence="9 10" key="1">
    <citation type="submission" date="2024-02" db="EMBL/GenBank/DDBJ databases">
        <title>A nitrogen-fixing paenibacillus bacterium.</title>
        <authorList>
            <person name="Zhang W.L."/>
            <person name="Chen S.F."/>
        </authorList>
    </citation>
    <scope>NUCLEOTIDE SEQUENCE [LARGE SCALE GENOMIC DNA]</scope>
    <source>
        <strain evidence="9 10">M1</strain>
    </source>
</reference>
<dbReference type="InterPro" id="IPR006162">
    <property type="entry name" value="Ppantetheine_attach_site"/>
</dbReference>
<dbReference type="EMBL" id="JAZHPZ010000003">
    <property type="protein sequence ID" value="MEF2965790.1"/>
    <property type="molecule type" value="Genomic_DNA"/>
</dbReference>
<dbReference type="InterPro" id="IPR000873">
    <property type="entry name" value="AMP-dep_synth/lig_dom"/>
</dbReference>
<dbReference type="Gene3D" id="1.10.1200.10">
    <property type="entry name" value="ACP-like"/>
    <property type="match status" value="1"/>
</dbReference>
<keyword evidence="5" id="KW-0677">Repeat</keyword>
<dbReference type="SUPFAM" id="SSF56801">
    <property type="entry name" value="Acetyl-CoA synthetase-like"/>
    <property type="match status" value="1"/>
</dbReference>
<evidence type="ECO:0000256" key="5">
    <source>
        <dbReference type="ARBA" id="ARBA00022737"/>
    </source>
</evidence>
<dbReference type="Gene3D" id="3.30.300.30">
    <property type="match status" value="1"/>
</dbReference>
<dbReference type="InterPro" id="IPR010071">
    <property type="entry name" value="AA_adenyl_dom"/>
</dbReference>
<dbReference type="InterPro" id="IPR001242">
    <property type="entry name" value="Condensation_dom"/>
</dbReference>
<name>A0ABU7VQP6_9BACL</name>
<dbReference type="InterPro" id="IPR009081">
    <property type="entry name" value="PP-bd_ACP"/>
</dbReference>
<keyword evidence="6" id="KW-0045">Antibiotic biosynthesis</keyword>
<protein>
    <submittedName>
        <fullName evidence="9">Amino acid adenylation domain-containing protein</fullName>
    </submittedName>
</protein>
<dbReference type="Pfam" id="PF00668">
    <property type="entry name" value="Condensation"/>
    <property type="match status" value="2"/>
</dbReference>
<evidence type="ECO:0000256" key="1">
    <source>
        <dbReference type="ARBA" id="ARBA00001957"/>
    </source>
</evidence>
<evidence type="ECO:0000259" key="8">
    <source>
        <dbReference type="PROSITE" id="PS50075"/>
    </source>
</evidence>
<accession>A0ABU7VQP6</accession>
<dbReference type="Pfam" id="PF00501">
    <property type="entry name" value="AMP-binding"/>
    <property type="match status" value="1"/>
</dbReference>
<dbReference type="PANTHER" id="PTHR45527:SF1">
    <property type="entry name" value="FATTY ACID SYNTHASE"/>
    <property type="match status" value="1"/>
</dbReference>
<dbReference type="PANTHER" id="PTHR45527">
    <property type="entry name" value="NONRIBOSOMAL PEPTIDE SYNTHETASE"/>
    <property type="match status" value="1"/>
</dbReference>
<evidence type="ECO:0000313" key="9">
    <source>
        <dbReference type="EMBL" id="MEF2965790.1"/>
    </source>
</evidence>
<dbReference type="Proteomes" id="UP001306950">
    <property type="component" value="Unassembled WGS sequence"/>
</dbReference>
<dbReference type="RefSeq" id="WP_331846021.1">
    <property type="nucleotide sequence ID" value="NZ_JAZHPZ010000003.1"/>
</dbReference>
<evidence type="ECO:0000256" key="3">
    <source>
        <dbReference type="ARBA" id="ARBA00022450"/>
    </source>
</evidence>
<keyword evidence="7" id="KW-0511">Multifunctional enzyme</keyword>
<comment type="similarity">
    <text evidence="2">Belongs to the ATP-dependent AMP-binding enzyme family.</text>
</comment>
<gene>
    <name evidence="9" type="ORF">V3851_08110</name>
</gene>
<keyword evidence="3" id="KW-0596">Phosphopantetheine</keyword>
<evidence type="ECO:0000313" key="10">
    <source>
        <dbReference type="Proteomes" id="UP001306950"/>
    </source>
</evidence>
<organism evidence="9 10">
    <name type="scientific">Paenibacillus haidiansis</name>
    <dbReference type="NCBI Taxonomy" id="1574488"/>
    <lineage>
        <taxon>Bacteria</taxon>
        <taxon>Bacillati</taxon>
        <taxon>Bacillota</taxon>
        <taxon>Bacilli</taxon>
        <taxon>Bacillales</taxon>
        <taxon>Paenibacillaceae</taxon>
        <taxon>Paenibacillus</taxon>
    </lineage>
</organism>
<dbReference type="InterPro" id="IPR020845">
    <property type="entry name" value="AMP-binding_CS"/>
</dbReference>
<dbReference type="Gene3D" id="3.30.559.10">
    <property type="entry name" value="Chloramphenicol acetyltransferase-like domain"/>
    <property type="match status" value="2"/>
</dbReference>
<dbReference type="InterPro" id="IPR036736">
    <property type="entry name" value="ACP-like_sf"/>
</dbReference>
<dbReference type="InterPro" id="IPR025110">
    <property type="entry name" value="AMP-bd_C"/>
</dbReference>
<proteinExistence type="inferred from homology"/>
<dbReference type="Pfam" id="PF13193">
    <property type="entry name" value="AMP-binding_C"/>
    <property type="match status" value="1"/>
</dbReference>
<dbReference type="SUPFAM" id="SSF52777">
    <property type="entry name" value="CoA-dependent acyltransferases"/>
    <property type="match status" value="3"/>
</dbReference>
<dbReference type="PROSITE" id="PS00455">
    <property type="entry name" value="AMP_BINDING"/>
    <property type="match status" value="1"/>
</dbReference>
<dbReference type="InterPro" id="IPR045851">
    <property type="entry name" value="AMP-bd_C_sf"/>
</dbReference>
<dbReference type="InterPro" id="IPR020806">
    <property type="entry name" value="PKS_PP-bd"/>
</dbReference>
<evidence type="ECO:0000256" key="2">
    <source>
        <dbReference type="ARBA" id="ARBA00006432"/>
    </source>
</evidence>
<dbReference type="NCBIfam" id="TIGR01733">
    <property type="entry name" value="AA-adenyl-dom"/>
    <property type="match status" value="1"/>
</dbReference>
<dbReference type="SMART" id="SM00823">
    <property type="entry name" value="PKS_PP"/>
    <property type="match status" value="1"/>
</dbReference>
<dbReference type="CDD" id="cd19531">
    <property type="entry name" value="LCL_NRPS-like"/>
    <property type="match status" value="1"/>
</dbReference>
<dbReference type="Gene3D" id="3.40.50.980">
    <property type="match status" value="2"/>
</dbReference>
<dbReference type="PROSITE" id="PS50075">
    <property type="entry name" value="CARRIER"/>
    <property type="match status" value="1"/>
</dbReference>
<evidence type="ECO:0000256" key="7">
    <source>
        <dbReference type="ARBA" id="ARBA00023268"/>
    </source>
</evidence>
<comment type="cofactor">
    <cofactor evidence="1">
        <name>pantetheine 4'-phosphate</name>
        <dbReference type="ChEBI" id="CHEBI:47942"/>
    </cofactor>
</comment>
<feature type="domain" description="Carrier" evidence="8">
    <location>
        <begin position="764"/>
        <end position="841"/>
    </location>
</feature>
<sequence length="1302" mass="150065">MNELERNLMLSSSEYINQKEYWLALMSDHYAKTTFFIDSNLQNEGKPTIENAEFIMSQALAASILRLCKNSDLSLYIMLLAALKTLIYRYTGNKDILVGSPVYNKIKTERTLNDLVVLRDDINGESSFKEFLLNVRKTTLDAYKNQDYPLYKIEDLGISEEDGYTGFFDVICSLSNIHGDLHENDLFNVFAFEREGENIQVHIRYNADSFIKRTMKQIWQDYTSLLMAIVADINTPLCRINFLSDTEENLLNSFNDTYAEFDKTKTLSEIFEEQAEQYANHIAVVYEEEAITYKELNERANQLARILRKWGVQQETIVAIRVDQSIHMIISILAVLKAGGAYLPIDASYPKDLVEYMLSDSGASILLTKKQMENSVKFIGTTVMLDDSNIYIDDDVTNLNVINNLHNTAYIIYTSGTTGRPKGVVVEQGNVLTYINAFYNEFNVSEKDTILVHASYSFDHFVEEVYPVLLKGGKLVIVKKSDILDIDVFANIVQRNQINIVSVSPHVLNELNKLTEDKLSGIRLFLSGGDALKKEYISELIKYGLVYNTYGPSEATVCASYYKCSDTLHENVLIGKPISNYTIHILDQNLNQLPIGVPGEIFISGEAVTRCYLNKPDITIDKYLNNPYSGSRMYKTGDMGRWLWDGNIEFMGRKDNQIKIRGYRIELQQIESAILRFDNVKEAFVMDREDKYGVKYLCAYMTSDHKLDIFALKQYLLAELPAYMVPAYLIQLDLMPMTLNGFKVEKSELPDPHEGFSAGIDYVAPKNEIQRRISNIWREVLGITHSEIGIYNNFFDLGGHSLNAMKVVSSINKEFKLNLPLSIIFDFMTIDELSHKISEFSANKYSILERQPIREYYPVSTAQRRIYLSQQFDERGTSYNIPMALLINGELNKTDITNILQNMTDRHESFRTSFEIVNDELMQKVNPNVQFKMHYLENANENIDELIEELIQPFDLSIAPLVRGYLIQIGTNKHLLFMDMHHIISDGISMDIIAEEFRKLYMGENLEPLKIQYKDFAMWQNNLIHNDLIVDQRDYWKDQLKGELPIIDLPLDYPRPDHHQFNGAKIYFDIGQELSSKLKVLTENEGVTLYVILLAAYNVLLAKYTNNPDIIVGSPVIGRTHPDTYGIVGMFINTLPLRNYPEEAKTFHSFLQEVKTNTLKSFENQDYPIDLIMEQINSSDHRRRALYDTLFTMQNTNLKEMKVGKLDISIYPIKSKTSKMDLIWDVIEVGENIRFSLEYCTDIFVEETVKEFIIYFKNILNMICENIEIKIKDIELLSNQEKAEINNKIQILQPNTTIDFEF</sequence>
<dbReference type="Pfam" id="PF00550">
    <property type="entry name" value="PP-binding"/>
    <property type="match status" value="1"/>
</dbReference>
<comment type="caution">
    <text evidence="9">The sequence shown here is derived from an EMBL/GenBank/DDBJ whole genome shotgun (WGS) entry which is preliminary data.</text>
</comment>
<dbReference type="InterPro" id="IPR023213">
    <property type="entry name" value="CAT-like_dom_sf"/>
</dbReference>
<evidence type="ECO:0000256" key="4">
    <source>
        <dbReference type="ARBA" id="ARBA00022553"/>
    </source>
</evidence>